<evidence type="ECO:0000313" key="2">
    <source>
        <dbReference type="EMBL" id="MBP2292670.1"/>
    </source>
</evidence>
<evidence type="ECO:0000313" key="3">
    <source>
        <dbReference type="Proteomes" id="UP000781958"/>
    </source>
</evidence>
<dbReference type="Pfam" id="PF18753">
    <property type="entry name" value="Nmad2"/>
    <property type="match status" value="1"/>
</dbReference>
<accession>A0ABS4SJJ9</accession>
<dbReference type="InterPro" id="IPR041180">
    <property type="entry name" value="Nmad2"/>
</dbReference>
<proteinExistence type="predicted"/>
<keyword evidence="3" id="KW-1185">Reference proteome</keyword>
<reference evidence="2 3" key="1">
    <citation type="submission" date="2021-03" db="EMBL/GenBank/DDBJ databases">
        <title>Genomic Encyclopedia of Type Strains, Phase III (KMG-III): the genomes of soil and plant-associated and newly described type strains.</title>
        <authorList>
            <person name="Whitman W."/>
        </authorList>
    </citation>
    <scope>NUCLEOTIDE SEQUENCE [LARGE SCALE GENOMIC DNA]</scope>
    <source>
        <strain evidence="2 3">IMMIB AFH-6</strain>
    </source>
</reference>
<organism evidence="2 3">
    <name type="scientific">Azospirillum rugosum</name>
    <dbReference type="NCBI Taxonomy" id="416170"/>
    <lineage>
        <taxon>Bacteria</taxon>
        <taxon>Pseudomonadati</taxon>
        <taxon>Pseudomonadota</taxon>
        <taxon>Alphaproteobacteria</taxon>
        <taxon>Rhodospirillales</taxon>
        <taxon>Azospirillaceae</taxon>
        <taxon>Azospirillum</taxon>
    </lineage>
</organism>
<protein>
    <recommendedName>
        <fullName evidence="1">Nucleotide modification associated domain-containing protein</fullName>
    </recommendedName>
</protein>
<dbReference type="EMBL" id="JAGINP010000007">
    <property type="protein sequence ID" value="MBP2292670.1"/>
    <property type="molecule type" value="Genomic_DNA"/>
</dbReference>
<sequence length="167" mass="18838">MNDPIFVKTPTLGACVPNIRRAVSIGDWIFAISGRIPGERQFVVGGFRVNEKIDQLAAFHRFPENRLHRGPTGQMMGNVIVNADGTQHPEDTHSNFERRLENYIVGGQPIVLETPDEIDRGRAQTLTVLSQIFGRQGNRVFDIIGRGRKMDTHQVNELHGWLESLKQ</sequence>
<name>A0ABS4SJJ9_9PROT</name>
<dbReference type="RefSeq" id="WP_209766529.1">
    <property type="nucleotide sequence ID" value="NZ_JAGINP010000007.1"/>
</dbReference>
<evidence type="ECO:0000259" key="1">
    <source>
        <dbReference type="Pfam" id="PF18753"/>
    </source>
</evidence>
<comment type="caution">
    <text evidence="2">The sequence shown here is derived from an EMBL/GenBank/DDBJ whole genome shotgun (WGS) entry which is preliminary data.</text>
</comment>
<gene>
    <name evidence="2" type="ORF">J2851_002448</name>
</gene>
<feature type="domain" description="Nucleotide modification associated" evidence="1">
    <location>
        <begin position="6"/>
        <end position="84"/>
    </location>
</feature>
<dbReference type="Proteomes" id="UP000781958">
    <property type="component" value="Unassembled WGS sequence"/>
</dbReference>